<dbReference type="AlphaFoldDB" id="A0AAV0AV98"/>
<feature type="compositionally biased region" description="Polar residues" evidence="2">
    <location>
        <begin position="618"/>
        <end position="630"/>
    </location>
</feature>
<feature type="compositionally biased region" description="Low complexity" evidence="2">
    <location>
        <begin position="8"/>
        <end position="48"/>
    </location>
</feature>
<accession>A0AAV0AV98</accession>
<dbReference type="GO" id="GO:0005096">
    <property type="term" value="F:GTPase activator activity"/>
    <property type="evidence" value="ECO:0007669"/>
    <property type="project" value="UniProtKB-KW"/>
</dbReference>
<feature type="compositionally biased region" description="Polar residues" evidence="2">
    <location>
        <begin position="137"/>
        <end position="152"/>
    </location>
</feature>
<organism evidence="4 5">
    <name type="scientific">Phakopsora pachyrhizi</name>
    <name type="common">Asian soybean rust disease fungus</name>
    <dbReference type="NCBI Taxonomy" id="170000"/>
    <lineage>
        <taxon>Eukaryota</taxon>
        <taxon>Fungi</taxon>
        <taxon>Dikarya</taxon>
        <taxon>Basidiomycota</taxon>
        <taxon>Pucciniomycotina</taxon>
        <taxon>Pucciniomycetes</taxon>
        <taxon>Pucciniales</taxon>
        <taxon>Phakopsoraceae</taxon>
        <taxon>Phakopsora</taxon>
    </lineage>
</organism>
<feature type="region of interest" description="Disordered" evidence="2">
    <location>
        <begin position="129"/>
        <end position="283"/>
    </location>
</feature>
<dbReference type="GO" id="GO:0007165">
    <property type="term" value="P:signal transduction"/>
    <property type="evidence" value="ECO:0007669"/>
    <property type="project" value="InterPro"/>
</dbReference>
<evidence type="ECO:0000256" key="2">
    <source>
        <dbReference type="SAM" id="MobiDB-lite"/>
    </source>
</evidence>
<dbReference type="PANTHER" id="PTHR23176:SF134">
    <property type="entry name" value="RHO-TYPE GTPASE-ACTIVATING PROTEIN"/>
    <property type="match status" value="1"/>
</dbReference>
<dbReference type="PANTHER" id="PTHR23176">
    <property type="entry name" value="RHO/RAC/CDC GTPASE-ACTIVATING PROTEIN"/>
    <property type="match status" value="1"/>
</dbReference>
<evidence type="ECO:0000313" key="4">
    <source>
        <dbReference type="EMBL" id="CAH7672886.1"/>
    </source>
</evidence>
<feature type="compositionally biased region" description="Low complexity" evidence="2">
    <location>
        <begin position="597"/>
        <end position="609"/>
    </location>
</feature>
<name>A0AAV0AV98_PHAPC</name>
<dbReference type="InterPro" id="IPR008936">
    <property type="entry name" value="Rho_GTPase_activation_prot"/>
</dbReference>
<feature type="region of interest" description="Disordered" evidence="2">
    <location>
        <begin position="577"/>
        <end position="706"/>
    </location>
</feature>
<dbReference type="CDD" id="cd00159">
    <property type="entry name" value="RhoGAP"/>
    <property type="match status" value="1"/>
</dbReference>
<dbReference type="PROSITE" id="PS50238">
    <property type="entry name" value="RHOGAP"/>
    <property type="match status" value="1"/>
</dbReference>
<dbReference type="InterPro" id="IPR050729">
    <property type="entry name" value="Rho-GAP"/>
</dbReference>
<feature type="compositionally biased region" description="Polar residues" evidence="2">
    <location>
        <begin position="223"/>
        <end position="236"/>
    </location>
</feature>
<evidence type="ECO:0000313" key="5">
    <source>
        <dbReference type="Proteomes" id="UP001153365"/>
    </source>
</evidence>
<feature type="compositionally biased region" description="Low complexity" evidence="2">
    <location>
        <begin position="254"/>
        <end position="267"/>
    </location>
</feature>
<feature type="compositionally biased region" description="Low complexity" evidence="2">
    <location>
        <begin position="153"/>
        <end position="169"/>
    </location>
</feature>
<dbReference type="InterPro" id="IPR000198">
    <property type="entry name" value="RhoGAP_dom"/>
</dbReference>
<dbReference type="SMART" id="SM00324">
    <property type="entry name" value="RhoGAP"/>
    <property type="match status" value="1"/>
</dbReference>
<dbReference type="EMBL" id="CALTRL010001521">
    <property type="protein sequence ID" value="CAH7672886.1"/>
    <property type="molecule type" value="Genomic_DNA"/>
</dbReference>
<feature type="compositionally biased region" description="Basic residues" evidence="2">
    <location>
        <begin position="648"/>
        <end position="658"/>
    </location>
</feature>
<sequence>MLKFRFPTNRNNRQHQQQSNTTNTTTSNNNNNSSSLQSPSSSTSFNNQLQSNKLSDSIDSPPNSSSSSPSSNSSSSKSLKRPNLPFTMNHFQEQSPHQLFNPPIIVSRKTRRKSYGGLRAILGINKQEELPPVPSIDPNQSYHQNHPLNYHQSHPSIDASTSPSSSFTSIPPPSPNTTESRPSTSSLRPFPFLSGIRRKSANSNASKPTPQIIHNPNFVITGPSANSPSTLATTDPRSAVPTDPSLRHKHDDSQASVEIPSSSASSSHRFYTHGSSKKAQSVDDLSQFGLLPKPRIQPRRSEELFEMRQGGCKSSEPALSSVTEGIDLHQGLDQIGELAGSLARITSGSDKSEDRQPRLSNPKGMRTVYGVPIEDLYWRDGDLYPLLVNVLVKLIEEKGLDQQGIYRVPGEKRVIENLQASIDEKGVNGVDIWKDSYKDVHNLSGVLKLFLREIPGGVIPFDRYDEFLAVSAIQNEEERTVELQKQVKELPIPNLILLLRLIRHFEKVVEHAEVNSMLVHNVAIVFAPSLFRSGSEHSNPLLSMQNIGKASALVRHLVLNANMVFGDPSEEDQLTIGRSVGRGKRIENESESTGPPQSSDSTQSNLSSTKDVLRSKRMNSSEAMMISSLSIGGGGNGNKSCDVEQQHFKSHNKKKNRKNQQNLNRSDEKEVEKSSSSNNFSKSNSKNRVSLSGVSGGNTFGLKKKK</sequence>
<dbReference type="GO" id="GO:0005737">
    <property type="term" value="C:cytoplasm"/>
    <property type="evidence" value="ECO:0007669"/>
    <property type="project" value="TreeGrafter"/>
</dbReference>
<evidence type="ECO:0000256" key="1">
    <source>
        <dbReference type="ARBA" id="ARBA00022468"/>
    </source>
</evidence>
<gene>
    <name evidence="4" type="ORF">PPACK8108_LOCUS7721</name>
</gene>
<proteinExistence type="predicted"/>
<dbReference type="Gene3D" id="1.10.555.10">
    <property type="entry name" value="Rho GTPase activation protein"/>
    <property type="match status" value="1"/>
</dbReference>
<feature type="compositionally biased region" description="Low complexity" evidence="2">
    <location>
        <begin position="55"/>
        <end position="77"/>
    </location>
</feature>
<feature type="compositionally biased region" description="Polar residues" evidence="2">
    <location>
        <begin position="201"/>
        <end position="214"/>
    </location>
</feature>
<reference evidence="4" key="1">
    <citation type="submission" date="2022-06" db="EMBL/GenBank/DDBJ databases">
        <authorList>
            <consortium name="SYNGENTA / RWTH Aachen University"/>
        </authorList>
    </citation>
    <scope>NUCLEOTIDE SEQUENCE</scope>
</reference>
<protein>
    <submittedName>
        <fullName evidence="4">Expressed protein</fullName>
    </submittedName>
</protein>
<keyword evidence="1" id="KW-0343">GTPase activation</keyword>
<feature type="region of interest" description="Disordered" evidence="2">
    <location>
        <begin position="1"/>
        <end position="84"/>
    </location>
</feature>
<feature type="compositionally biased region" description="Low complexity" evidence="2">
    <location>
        <begin position="674"/>
        <end position="687"/>
    </location>
</feature>
<dbReference type="Pfam" id="PF00620">
    <property type="entry name" value="RhoGAP"/>
    <property type="match status" value="1"/>
</dbReference>
<dbReference type="SUPFAM" id="SSF48350">
    <property type="entry name" value="GTPase activation domain, GAP"/>
    <property type="match status" value="1"/>
</dbReference>
<feature type="domain" description="Rho-GAP" evidence="3">
    <location>
        <begin position="371"/>
        <end position="565"/>
    </location>
</feature>
<dbReference type="Proteomes" id="UP001153365">
    <property type="component" value="Unassembled WGS sequence"/>
</dbReference>
<comment type="caution">
    <text evidence="4">The sequence shown here is derived from an EMBL/GenBank/DDBJ whole genome shotgun (WGS) entry which is preliminary data.</text>
</comment>
<keyword evidence="5" id="KW-1185">Reference proteome</keyword>
<evidence type="ECO:0000259" key="3">
    <source>
        <dbReference type="PROSITE" id="PS50238"/>
    </source>
</evidence>